<gene>
    <name evidence="5" type="ORF">SCF082_LOCUS51201</name>
</gene>
<accession>A0ABP0SD29</accession>
<feature type="domain" description="PPM-type phosphatase" evidence="4">
    <location>
        <begin position="1"/>
        <end position="397"/>
    </location>
</feature>
<dbReference type="SUPFAM" id="SSF55811">
    <property type="entry name" value="Nudix"/>
    <property type="match status" value="1"/>
</dbReference>
<evidence type="ECO:0000313" key="5">
    <source>
        <dbReference type="EMBL" id="CAK9110221.1"/>
    </source>
</evidence>
<keyword evidence="2" id="KW-0812">Transmembrane</keyword>
<dbReference type="Pfam" id="PF00481">
    <property type="entry name" value="PP2C"/>
    <property type="match status" value="1"/>
</dbReference>
<dbReference type="InterPro" id="IPR015797">
    <property type="entry name" value="NUDIX_hydrolase-like_dom_sf"/>
</dbReference>
<dbReference type="Gene3D" id="3.60.40.10">
    <property type="entry name" value="PPM-type phosphatase domain"/>
    <property type="match status" value="1"/>
</dbReference>
<feature type="compositionally biased region" description="Basic and acidic residues" evidence="1">
    <location>
        <begin position="42"/>
        <end position="53"/>
    </location>
</feature>
<dbReference type="Proteomes" id="UP001642464">
    <property type="component" value="Unassembled WGS sequence"/>
</dbReference>
<evidence type="ECO:0000259" key="3">
    <source>
        <dbReference type="PROSITE" id="PS51462"/>
    </source>
</evidence>
<dbReference type="InterPro" id="IPR000086">
    <property type="entry name" value="NUDIX_hydrolase_dom"/>
</dbReference>
<dbReference type="Pfam" id="PF00293">
    <property type="entry name" value="NUDIX"/>
    <property type="match status" value="1"/>
</dbReference>
<proteinExistence type="predicted"/>
<dbReference type="PROSITE" id="PS51462">
    <property type="entry name" value="NUDIX"/>
    <property type="match status" value="1"/>
</dbReference>
<keyword evidence="6" id="KW-1185">Reference proteome</keyword>
<keyword evidence="2" id="KW-1133">Transmembrane helix</keyword>
<dbReference type="PROSITE" id="PS51746">
    <property type="entry name" value="PPM_2"/>
    <property type="match status" value="1"/>
</dbReference>
<organism evidence="5 6">
    <name type="scientific">Durusdinium trenchii</name>
    <dbReference type="NCBI Taxonomy" id="1381693"/>
    <lineage>
        <taxon>Eukaryota</taxon>
        <taxon>Sar</taxon>
        <taxon>Alveolata</taxon>
        <taxon>Dinophyceae</taxon>
        <taxon>Suessiales</taxon>
        <taxon>Symbiodiniaceae</taxon>
        <taxon>Durusdinium</taxon>
    </lineage>
</organism>
<reference evidence="5 6" key="1">
    <citation type="submission" date="2024-02" db="EMBL/GenBank/DDBJ databases">
        <authorList>
            <person name="Chen Y."/>
            <person name="Shah S."/>
            <person name="Dougan E. K."/>
            <person name="Thang M."/>
            <person name="Chan C."/>
        </authorList>
    </citation>
    <scope>NUCLEOTIDE SEQUENCE [LARGE SCALE GENOMIC DNA]</scope>
</reference>
<dbReference type="InterPro" id="IPR036457">
    <property type="entry name" value="PPM-type-like_dom_sf"/>
</dbReference>
<feature type="transmembrane region" description="Helical" evidence="2">
    <location>
        <begin position="263"/>
        <end position="285"/>
    </location>
</feature>
<evidence type="ECO:0000313" key="6">
    <source>
        <dbReference type="Proteomes" id="UP001642464"/>
    </source>
</evidence>
<dbReference type="InterPro" id="IPR015655">
    <property type="entry name" value="PP2C"/>
</dbReference>
<dbReference type="PANTHER" id="PTHR47992">
    <property type="entry name" value="PROTEIN PHOSPHATASE"/>
    <property type="match status" value="1"/>
</dbReference>
<dbReference type="SUPFAM" id="SSF81606">
    <property type="entry name" value="PP2C-like"/>
    <property type="match status" value="1"/>
</dbReference>
<dbReference type="Gene3D" id="3.90.79.10">
    <property type="entry name" value="Nucleoside Triphosphate Pyrophosphohydrolase"/>
    <property type="match status" value="1"/>
</dbReference>
<keyword evidence="2" id="KW-0472">Membrane</keyword>
<dbReference type="InterPro" id="IPR001932">
    <property type="entry name" value="PPM-type_phosphatase-like_dom"/>
</dbReference>
<dbReference type="EMBL" id="CAXAMM010043473">
    <property type="protein sequence ID" value="CAK9110221.1"/>
    <property type="molecule type" value="Genomic_DNA"/>
</dbReference>
<dbReference type="CDD" id="cd00143">
    <property type="entry name" value="PP2Cc"/>
    <property type="match status" value="1"/>
</dbReference>
<evidence type="ECO:0000256" key="1">
    <source>
        <dbReference type="SAM" id="MobiDB-lite"/>
    </source>
</evidence>
<comment type="caution">
    <text evidence="5">The sequence shown here is derived from an EMBL/GenBank/DDBJ whole genome shotgun (WGS) entry which is preliminary data.</text>
</comment>
<protein>
    <submittedName>
        <fullName evidence="5">Probable protein phosphatase 2C 62 (OsPP2C62)</fullName>
    </submittedName>
</protein>
<feature type="domain" description="Nudix hydrolase" evidence="3">
    <location>
        <begin position="79"/>
        <end position="200"/>
    </location>
</feature>
<name>A0ABP0SD29_9DINO</name>
<sequence length="398" mass="43379">MSGPLPVGRVTQPRVIPPPVLGPNGYGPHRVPELNLGTTQNEGRHPYPSRDLRAPQVTRETANSNWPEAPPIAHGPYVGVPRGAGIIAFREDRVCLVQSRNGKLSFPKGGKKRSDRNVLDCAYRELLEETSIQRDRVMLHEGLHLDEEKFGCRYLLAEVVAKDGDLDFNAASWTPRHEDPTDKDPVVQAHWAPVGEVLAGAWGGLHPGRARGLRSGPDPAQLPRRPRSALLLALRSALRLALRALLLALRSALLLALRSALRLALRALLLAALLLALRSALLLALRSALRSALGEQPMQLQYSRAFGAKDLKIFGLSSVPDVKIIRMDSGAVKNVRFLVLASDGLWDVMSAQEAARQLQEAIAHRQHPAECLVQAALNTQGRLGGRADNITAVTVQFD</sequence>
<feature type="region of interest" description="Disordered" evidence="1">
    <location>
        <begin position="1"/>
        <end position="54"/>
    </location>
</feature>
<evidence type="ECO:0000259" key="4">
    <source>
        <dbReference type="PROSITE" id="PS51746"/>
    </source>
</evidence>
<dbReference type="SMART" id="SM00332">
    <property type="entry name" value="PP2Cc"/>
    <property type="match status" value="1"/>
</dbReference>
<evidence type="ECO:0000256" key="2">
    <source>
        <dbReference type="SAM" id="Phobius"/>
    </source>
</evidence>